<dbReference type="Proteomes" id="UP001155240">
    <property type="component" value="Unassembled WGS sequence"/>
</dbReference>
<proteinExistence type="predicted"/>
<dbReference type="RefSeq" id="WP_251945475.1">
    <property type="nucleotide sequence ID" value="NZ_JAMRYM010000035.1"/>
</dbReference>
<comment type="caution">
    <text evidence="1">The sequence shown here is derived from an EMBL/GenBank/DDBJ whole genome shotgun (WGS) entry which is preliminary data.</text>
</comment>
<protein>
    <submittedName>
        <fullName evidence="1">Uncharacterized protein</fullName>
    </submittedName>
</protein>
<name>A0A9X2DYL6_9MICO</name>
<keyword evidence="2" id="KW-1185">Reference proteome</keyword>
<dbReference type="AlphaFoldDB" id="A0A9X2DYL6"/>
<sequence length="168" mass="17078">MTRDADDAPALPSGPSRRLVAQSFGWSAPLIVAAVSAPAAQASTPPPTAFEGLVGTWSTPVLDGGLVEAAFTVKNTATGTLVVNEMVFTASDPDAARPIVVGGPRDFLCFVGPSSAAVGGDGRYEPGQSLVFTCVLGRRNAEGTEVTVEAYESGVPTAFAVLVLPPGF</sequence>
<evidence type="ECO:0000313" key="1">
    <source>
        <dbReference type="EMBL" id="MCM6762711.1"/>
    </source>
</evidence>
<organism evidence="1 2">
    <name type="scientific">Rathayibacter rubneri</name>
    <dbReference type="NCBI Taxonomy" id="2950106"/>
    <lineage>
        <taxon>Bacteria</taxon>
        <taxon>Bacillati</taxon>
        <taxon>Actinomycetota</taxon>
        <taxon>Actinomycetes</taxon>
        <taxon>Micrococcales</taxon>
        <taxon>Microbacteriaceae</taxon>
        <taxon>Rathayibacter</taxon>
    </lineage>
</organism>
<accession>A0A9X2DYL6</accession>
<reference evidence="1" key="1">
    <citation type="submission" date="2022-06" db="EMBL/GenBank/DDBJ databases">
        <title>Whole genome shotgun sequencing (WGS) of Rathayibacter sp. ZW T2_19, isolated from stored onions (Allium cepa).</title>
        <authorList>
            <person name="Stoll D.A."/>
            <person name="Huch M."/>
        </authorList>
    </citation>
    <scope>NUCLEOTIDE SEQUENCE</scope>
    <source>
        <strain evidence="1">ZW T2_19</strain>
    </source>
</reference>
<gene>
    <name evidence="1" type="ORF">NB037_09815</name>
</gene>
<dbReference type="EMBL" id="JAMRYM010000035">
    <property type="protein sequence ID" value="MCM6762711.1"/>
    <property type="molecule type" value="Genomic_DNA"/>
</dbReference>
<evidence type="ECO:0000313" key="2">
    <source>
        <dbReference type="Proteomes" id="UP001155240"/>
    </source>
</evidence>